<feature type="transmembrane region" description="Helical" evidence="1">
    <location>
        <begin position="36"/>
        <end position="56"/>
    </location>
</feature>
<gene>
    <name evidence="2" type="primary">fxsA</name>
    <name evidence="2" type="ordered locus">BAnh1_01060</name>
</gene>
<dbReference type="PANTHER" id="PTHR35335">
    <property type="entry name" value="UPF0716 PROTEIN FXSA"/>
    <property type="match status" value="1"/>
</dbReference>
<dbReference type="NCBIfam" id="NF008528">
    <property type="entry name" value="PRK11463.1-2"/>
    <property type="match status" value="1"/>
</dbReference>
<dbReference type="PANTHER" id="PTHR35335:SF1">
    <property type="entry name" value="UPF0716 PROTEIN FXSA"/>
    <property type="match status" value="1"/>
</dbReference>
<dbReference type="HOGENOM" id="CLU_085083_5_0_5"/>
<reference evidence="2 3" key="1">
    <citation type="journal article" date="2013" name="PLoS Genet.">
        <title>A gene transfer agent and a dynamic repertoire of secretion systems hold the keys to the explosive radiation of the emerging pathogen Bartonella.</title>
        <authorList>
            <person name="Guy L."/>
            <person name="Nystedt B."/>
            <person name="Toft C."/>
            <person name="Zaremba-Niedzwiedzka K."/>
            <person name="Berglund E.C."/>
            <person name="Granberg F."/>
            <person name="Naslund K."/>
            <person name="Eriksson A.S."/>
            <person name="Andersson S.G."/>
        </authorList>
    </citation>
    <scope>NUCLEOTIDE SEQUENCE [LARGE SCALE GENOMIC DNA]</scope>
    <source>
        <strain evidence="2 3">Aust/NH1</strain>
    </source>
</reference>
<dbReference type="STRING" id="1094489.BAnh1_01060"/>
<evidence type="ECO:0000313" key="3">
    <source>
        <dbReference type="Proteomes" id="UP000011729"/>
    </source>
</evidence>
<dbReference type="Proteomes" id="UP000011729">
    <property type="component" value="Chromosome"/>
</dbReference>
<dbReference type="RefSeq" id="WP_015397508.1">
    <property type="nucleotide sequence ID" value="NC_020300.1"/>
</dbReference>
<sequence length="165" mass="18734">MTKFYHIKPRFFIIITLGILFTEIAGFILVGREIGILATLSLTLLTMISGIIVLRIRGYSLLQNIQSGFAQGSAPEYYVAENTLIIIGAILLVLPGFVSDILGIFLLIKPMRIFLLLLFKNRTNTRSRTNSNAQEGAEKIIELNAEDYQRYNTEESPWRKNDDDY</sequence>
<evidence type="ECO:0000313" key="2">
    <source>
        <dbReference type="EMBL" id="AGF73999.1"/>
    </source>
</evidence>
<proteinExistence type="predicted"/>
<protein>
    <submittedName>
        <fullName evidence="2">FxsA cytoplasmic membrane protein</fullName>
    </submittedName>
</protein>
<evidence type="ECO:0000256" key="1">
    <source>
        <dbReference type="SAM" id="Phobius"/>
    </source>
</evidence>
<keyword evidence="1" id="KW-0472">Membrane</keyword>
<keyword evidence="1" id="KW-0812">Transmembrane</keyword>
<dbReference type="OrthoDB" id="9792788at2"/>
<keyword evidence="3" id="KW-1185">Reference proteome</keyword>
<keyword evidence="1" id="KW-1133">Transmembrane helix</keyword>
<accession>M1N283</accession>
<dbReference type="Pfam" id="PF04186">
    <property type="entry name" value="FxsA"/>
    <property type="match status" value="1"/>
</dbReference>
<dbReference type="KEGG" id="baus:BAnh1_01060"/>
<dbReference type="AlphaFoldDB" id="M1N283"/>
<dbReference type="EMBL" id="CP003123">
    <property type="protein sequence ID" value="AGF73999.1"/>
    <property type="molecule type" value="Genomic_DNA"/>
</dbReference>
<dbReference type="GO" id="GO:0016020">
    <property type="term" value="C:membrane"/>
    <property type="evidence" value="ECO:0007669"/>
    <property type="project" value="InterPro"/>
</dbReference>
<feature type="transmembrane region" description="Helical" evidence="1">
    <location>
        <begin position="12"/>
        <end position="30"/>
    </location>
</feature>
<dbReference type="InterPro" id="IPR007313">
    <property type="entry name" value="FxsA"/>
</dbReference>
<name>M1N283_BARAA</name>
<dbReference type="eggNOG" id="COG3030">
    <property type="taxonomic scope" value="Bacteria"/>
</dbReference>
<organism evidence="2 3">
    <name type="scientific">Bartonella australis (strain Aust/NH1)</name>
    <dbReference type="NCBI Taxonomy" id="1094489"/>
    <lineage>
        <taxon>Bacteria</taxon>
        <taxon>Pseudomonadati</taxon>
        <taxon>Pseudomonadota</taxon>
        <taxon>Alphaproteobacteria</taxon>
        <taxon>Hyphomicrobiales</taxon>
        <taxon>Bartonellaceae</taxon>
        <taxon>Bartonella</taxon>
    </lineage>
</organism>
<dbReference type="PATRIC" id="fig|1094489.3.peg.129"/>